<dbReference type="AlphaFoldDB" id="A0A4U0W503"/>
<evidence type="ECO:0000313" key="2">
    <source>
        <dbReference type="EMBL" id="TKA57262.1"/>
    </source>
</evidence>
<feature type="signal peptide" evidence="1">
    <location>
        <begin position="1"/>
        <end position="19"/>
    </location>
</feature>
<sequence length="54" mass="5704">MLALTATVAAGLGVSAVIGLQNARRWYNVHDLKDSIPDVNSPHDVEKINTFGGA</sequence>
<keyword evidence="3" id="KW-1185">Reference proteome</keyword>
<evidence type="ECO:0000256" key="1">
    <source>
        <dbReference type="SAM" id="SignalP"/>
    </source>
</evidence>
<keyword evidence="1" id="KW-0732">Signal</keyword>
<feature type="non-terminal residue" evidence="2">
    <location>
        <position position="54"/>
    </location>
</feature>
<dbReference type="EMBL" id="NAJQ01001542">
    <property type="protein sequence ID" value="TKA57262.1"/>
    <property type="molecule type" value="Genomic_DNA"/>
</dbReference>
<proteinExistence type="predicted"/>
<reference evidence="2 3" key="1">
    <citation type="submission" date="2017-03" db="EMBL/GenBank/DDBJ databases">
        <title>Genomes of endolithic fungi from Antarctica.</title>
        <authorList>
            <person name="Coleine C."/>
            <person name="Masonjones S."/>
            <person name="Stajich J.E."/>
        </authorList>
    </citation>
    <scope>NUCLEOTIDE SEQUENCE [LARGE SCALE GENOMIC DNA]</scope>
    <source>
        <strain evidence="2 3">CCFEE 5184</strain>
    </source>
</reference>
<gene>
    <name evidence="2" type="ORF">B0A55_11860</name>
</gene>
<feature type="chain" id="PRO_5021006270" evidence="1">
    <location>
        <begin position="20"/>
        <end position="54"/>
    </location>
</feature>
<organism evidence="2 3">
    <name type="scientific">Friedmanniomyces simplex</name>
    <dbReference type="NCBI Taxonomy" id="329884"/>
    <lineage>
        <taxon>Eukaryota</taxon>
        <taxon>Fungi</taxon>
        <taxon>Dikarya</taxon>
        <taxon>Ascomycota</taxon>
        <taxon>Pezizomycotina</taxon>
        <taxon>Dothideomycetes</taxon>
        <taxon>Dothideomycetidae</taxon>
        <taxon>Mycosphaerellales</taxon>
        <taxon>Teratosphaeriaceae</taxon>
        <taxon>Friedmanniomyces</taxon>
    </lineage>
</organism>
<name>A0A4U0W503_9PEZI</name>
<accession>A0A4U0W503</accession>
<dbReference type="Proteomes" id="UP000309340">
    <property type="component" value="Unassembled WGS sequence"/>
</dbReference>
<comment type="caution">
    <text evidence="2">The sequence shown here is derived from an EMBL/GenBank/DDBJ whole genome shotgun (WGS) entry which is preliminary data.</text>
</comment>
<protein>
    <submittedName>
        <fullName evidence="2">Uncharacterized protein</fullName>
    </submittedName>
</protein>
<evidence type="ECO:0000313" key="3">
    <source>
        <dbReference type="Proteomes" id="UP000309340"/>
    </source>
</evidence>
<dbReference type="STRING" id="329884.A0A4U0W503"/>